<protein>
    <submittedName>
        <fullName evidence="3">Large exoprotein involved in heme utilization or adhesion</fullName>
    </submittedName>
</protein>
<keyword evidence="4" id="KW-1185">Reference proteome</keyword>
<dbReference type="SUPFAM" id="SSF51126">
    <property type="entry name" value="Pectin lyase-like"/>
    <property type="match status" value="4"/>
</dbReference>
<organism evidence="3 4">
    <name type="scientific">Nostoc flagelliforme CCNUN1</name>
    <dbReference type="NCBI Taxonomy" id="2038116"/>
    <lineage>
        <taxon>Bacteria</taxon>
        <taxon>Bacillati</taxon>
        <taxon>Cyanobacteriota</taxon>
        <taxon>Cyanophyceae</taxon>
        <taxon>Nostocales</taxon>
        <taxon>Nostocaceae</taxon>
        <taxon>Nostoc</taxon>
    </lineage>
</organism>
<dbReference type="OrthoDB" id="527246at2"/>
<sequence>MSGSWHLTYWGGMLGIAMSVSALSGNCAIAQISPDGTLPINTNVTQDANTFNITGGTQAGANLFHSFKEFSVPTDNIAFFRNGTDIQNIISRVTGSSRSNIEGLIRANGVANLFLINPNGIVFGRNASLNIGGSFVATTANAIGFGNQGFFSASTPNNPELLVVNPSALLFNQIVAAPIENNSASLSVENNRSLLAVGGNVSIDGGSLNAPGGQVELGGLAAEGTVALNVNSNNFSLNFPENVARANVSLTNGAEVNVASGGGGSIAINAQDINVLGKSSLRAGISPLAGDGNTQAGDVTLNAKGTVRIENSSIYNAVFGFGKGGDLLVDTGKLIIQDGILATATISSGKAGDLVVKASDSIEVTGSSSSNGTIDIDVPINFFGLSSIPIPVPIGLFSASLDVNTLLPRNLRFVSSFLPTAGGNAGKLTIDTGRLIVSNGAVVSAATTSRGQGGNLTVKADLIELSGTSANDSPLSLFSITKKLPSALRNDTDGRGSGGNLTIDTKRLIVRDGAWVITGTGNKKPEGELTVTGGELIINATESVELSGTSSDNIPSVLASGTQGPGNASKLVINTKKLMVSNGGIISAGTSSSGRGGELIINATDSVELVGTSKQGLSASQIEDFIGFGGAFVSNLVKNRPFPSGVISGTASTGNAGNLTIETGRLLIQGGAQASVSTIYTTIKGGNAGELNVRASSIELSGTSLESPKPSDIEGRSLLTTAVGEGSTGKGGPITVNTNSVTISDGAALTASTSGQGDAGDIALSANTLNIFNDGRLRTSTSGIGQAGDITLNIPEIQLSGSTSGVFAQTSSTGDAGNLTLQPMNGQTLTVNFFEQAQISASTSGSGKGGTLSVTAPESITLNGNGILAATSEGAGSGRAGDVLLNTEKLTISNGMRVSAATNSTNPAASGGNLTVEAAQLNLTDGSSLEAGTTGTAPGGNLTIQPNDNRQTLAANLTGRATVSAATSGSGKGGTLSVTAPESITLNGNGILAATSEGAGSGRAGDVLLNTEKLTISNGMRVSAATNSTNPAASGGNLTVEAAQLNLTDGSSLEAGTTGTAPGGNLTIQPNDNRQTLAANLTGRATVSAATSGSGKGGTLSVTAPESITLNGNGILAATSEGAGSGRAGDVLLNTEKLTISNGMRVSAATNSTNPAASGGNLTVKAAQLNLTDGSSLEAGTTGNAPGGNLTIQPNDNGQTLAVNVAGGATVSAATSGSGKGGTLSINAPESINITGNGSVISAETTGQGAGGDLTLTTEKLAVQDGGKITVSSTGSGPAGDLNINANSIYLNNAAKITADTTGGGGNIFARSPLLLLRNQSSITTNAKGLGIPGGNIDIDARNGFIIAVPEENSDISANSVDFRGGKVEISAQGIFGIEPRNTPTPKSDITATGASPQFNGSVELNTPGIDPNSGLVELPTIAVETEVAQVCDSPGYAQSSFTITGRGGLPPNPTKDVLPNGTVEVGWVALKPSSDANGGLRLRSNPPVTTNPVTTTPERIVEANGWVVNEKGEVVLTANLPAGGRSSWHKGVSCSNYQAHQ</sequence>
<dbReference type="Proteomes" id="UP000232003">
    <property type="component" value="Plasmid pNFSY07"/>
</dbReference>
<geneLocation type="plasmid" evidence="4">
    <name>pnfsy07</name>
</geneLocation>
<reference evidence="3 4" key="1">
    <citation type="submission" date="2017-11" db="EMBL/GenBank/DDBJ databases">
        <title>Complete genome of a free-living desiccation-tolerant cyanobacterium and its photosynthetic adaptation to extreme terrestrial habitat.</title>
        <authorList>
            <person name="Shang J."/>
        </authorList>
    </citation>
    <scope>NUCLEOTIDE SEQUENCE [LARGE SCALE GENOMIC DNA]</scope>
    <source>
        <strain evidence="3 4">CCNUN1</strain>
        <plasmid evidence="4">pnfsy07</plasmid>
    </source>
</reference>
<dbReference type="InterPro" id="IPR011050">
    <property type="entry name" value="Pectin_lyase_fold/virulence"/>
</dbReference>
<evidence type="ECO:0000313" key="4">
    <source>
        <dbReference type="Proteomes" id="UP000232003"/>
    </source>
</evidence>
<dbReference type="SMART" id="SM00912">
    <property type="entry name" value="Haemagg_act"/>
    <property type="match status" value="1"/>
</dbReference>
<dbReference type="KEGG" id="nfl:COO91_10243"/>
<accession>A0A2K8T8J2</accession>
<keyword evidence="1" id="KW-0732">Signal</keyword>
<dbReference type="EMBL" id="CP024792">
    <property type="protein sequence ID" value="AUB44027.1"/>
    <property type="molecule type" value="Genomic_DNA"/>
</dbReference>
<dbReference type="InterPro" id="IPR008638">
    <property type="entry name" value="FhaB/CdiA-like_TPS"/>
</dbReference>
<keyword evidence="3" id="KW-0614">Plasmid</keyword>
<feature type="chain" id="PRO_5014823661" evidence="1">
    <location>
        <begin position="25"/>
        <end position="1542"/>
    </location>
</feature>
<name>A0A2K8T8J2_9NOSO</name>
<feature type="domain" description="Filamentous haemagglutinin FhaB/tRNA nuclease CdiA-like TPS" evidence="2">
    <location>
        <begin position="35"/>
        <end position="146"/>
    </location>
</feature>
<dbReference type="Pfam" id="PF05860">
    <property type="entry name" value="TPS"/>
    <property type="match status" value="1"/>
</dbReference>
<dbReference type="NCBIfam" id="TIGR01901">
    <property type="entry name" value="adhes_NPXG"/>
    <property type="match status" value="1"/>
</dbReference>
<dbReference type="Gene3D" id="2.160.20.10">
    <property type="entry name" value="Single-stranded right-handed beta-helix, Pectin lyase-like"/>
    <property type="match status" value="4"/>
</dbReference>
<evidence type="ECO:0000256" key="1">
    <source>
        <dbReference type="SAM" id="SignalP"/>
    </source>
</evidence>
<feature type="signal peptide" evidence="1">
    <location>
        <begin position="1"/>
        <end position="24"/>
    </location>
</feature>
<dbReference type="RefSeq" id="WP_100903918.1">
    <property type="nucleotide sequence ID" value="NZ_CAWNNC010000008.1"/>
</dbReference>
<evidence type="ECO:0000313" key="3">
    <source>
        <dbReference type="EMBL" id="AUB44027.1"/>
    </source>
</evidence>
<evidence type="ECO:0000259" key="2">
    <source>
        <dbReference type="SMART" id="SM00912"/>
    </source>
</evidence>
<proteinExistence type="predicted"/>
<dbReference type="InterPro" id="IPR012334">
    <property type="entry name" value="Pectin_lyas_fold"/>
</dbReference>
<gene>
    <name evidence="3" type="ORF">COO91_10243</name>
</gene>